<dbReference type="GO" id="GO:0016787">
    <property type="term" value="F:hydrolase activity"/>
    <property type="evidence" value="ECO:0007669"/>
    <property type="project" value="UniProtKB-KW"/>
</dbReference>
<dbReference type="Pfam" id="PF00293">
    <property type="entry name" value="NUDIX"/>
    <property type="match status" value="1"/>
</dbReference>
<evidence type="ECO:0000313" key="5">
    <source>
        <dbReference type="Proteomes" id="UP000239480"/>
    </source>
</evidence>
<dbReference type="PANTHER" id="PTHR43046:SF14">
    <property type="entry name" value="MUTT_NUDIX FAMILY PROTEIN"/>
    <property type="match status" value="1"/>
</dbReference>
<comment type="cofactor">
    <cofactor evidence="1">
        <name>Mg(2+)</name>
        <dbReference type="ChEBI" id="CHEBI:18420"/>
    </cofactor>
</comment>
<accession>A0A2T0RR87</accession>
<dbReference type="AlphaFoldDB" id="A0A2T0RR87"/>
<sequence>MPPKAKLMPRLAVRALLLHEDKLLLVNAWPGEQSDLWCAPGGGVEPGQSLPGNLAREVMEETGLAIDVGLPCLVNEFHDPPSGFHQVEVFFRCRLAGGRLRDDWQDPERVVTRRTWVSRRDIDGYRLRPRSLPDVAWNDSFTYDPLELILR</sequence>
<dbReference type="Proteomes" id="UP000239480">
    <property type="component" value="Unassembled WGS sequence"/>
</dbReference>
<dbReference type="PANTHER" id="PTHR43046">
    <property type="entry name" value="GDP-MANNOSE MANNOSYL HYDROLASE"/>
    <property type="match status" value="1"/>
</dbReference>
<proteinExistence type="predicted"/>
<evidence type="ECO:0000259" key="3">
    <source>
        <dbReference type="PROSITE" id="PS51462"/>
    </source>
</evidence>
<keyword evidence="2" id="KW-0378">Hydrolase</keyword>
<dbReference type="PROSITE" id="PS51462">
    <property type="entry name" value="NUDIX"/>
    <property type="match status" value="1"/>
</dbReference>
<reference evidence="4 5" key="1">
    <citation type="submission" date="2018-03" db="EMBL/GenBank/DDBJ databases">
        <title>Genomic Encyclopedia of Archaeal and Bacterial Type Strains, Phase II (KMG-II): from individual species to whole genera.</title>
        <authorList>
            <person name="Goeker M."/>
        </authorList>
    </citation>
    <scope>NUCLEOTIDE SEQUENCE [LARGE SCALE GENOMIC DNA]</scope>
    <source>
        <strain evidence="4 5">DSM 29328</strain>
    </source>
</reference>
<keyword evidence="5" id="KW-1185">Reference proteome</keyword>
<dbReference type="RefSeq" id="WP_106205016.1">
    <property type="nucleotide sequence ID" value="NZ_PVTD01000004.1"/>
</dbReference>
<dbReference type="OrthoDB" id="9761969at2"/>
<evidence type="ECO:0000313" key="4">
    <source>
        <dbReference type="EMBL" id="PRY23620.1"/>
    </source>
</evidence>
<name>A0A2T0RR87_9RHOB</name>
<dbReference type="EMBL" id="PVTD01000004">
    <property type="protein sequence ID" value="PRY23620.1"/>
    <property type="molecule type" value="Genomic_DNA"/>
</dbReference>
<dbReference type="InterPro" id="IPR000086">
    <property type="entry name" value="NUDIX_hydrolase_dom"/>
</dbReference>
<protein>
    <submittedName>
        <fullName evidence="4">ADP-ribose pyrophosphatase YjhB (NUDIX family)</fullName>
    </submittedName>
</protein>
<dbReference type="Gene3D" id="3.90.79.10">
    <property type="entry name" value="Nucleoside Triphosphate Pyrophosphohydrolase"/>
    <property type="match status" value="1"/>
</dbReference>
<comment type="caution">
    <text evidence="4">The sequence shown here is derived from an EMBL/GenBank/DDBJ whole genome shotgun (WGS) entry which is preliminary data.</text>
</comment>
<gene>
    <name evidence="4" type="ORF">CLV78_104111</name>
</gene>
<organism evidence="4 5">
    <name type="scientific">Aliiruegeria haliotis</name>
    <dbReference type="NCBI Taxonomy" id="1280846"/>
    <lineage>
        <taxon>Bacteria</taxon>
        <taxon>Pseudomonadati</taxon>
        <taxon>Pseudomonadota</taxon>
        <taxon>Alphaproteobacteria</taxon>
        <taxon>Rhodobacterales</taxon>
        <taxon>Roseobacteraceae</taxon>
        <taxon>Aliiruegeria</taxon>
    </lineage>
</organism>
<dbReference type="SUPFAM" id="SSF55811">
    <property type="entry name" value="Nudix"/>
    <property type="match status" value="1"/>
</dbReference>
<dbReference type="InterPro" id="IPR015797">
    <property type="entry name" value="NUDIX_hydrolase-like_dom_sf"/>
</dbReference>
<evidence type="ECO:0000256" key="1">
    <source>
        <dbReference type="ARBA" id="ARBA00001946"/>
    </source>
</evidence>
<feature type="domain" description="Nudix hydrolase" evidence="3">
    <location>
        <begin position="8"/>
        <end position="140"/>
    </location>
</feature>
<evidence type="ECO:0000256" key="2">
    <source>
        <dbReference type="ARBA" id="ARBA00022801"/>
    </source>
</evidence>